<feature type="chain" id="PRO_5021904053" description="Autotransporter-associated beta strand repeat protein" evidence="2">
    <location>
        <begin position="24"/>
        <end position="1225"/>
    </location>
</feature>
<evidence type="ECO:0000313" key="4">
    <source>
        <dbReference type="Proteomes" id="UP000317429"/>
    </source>
</evidence>
<accession>A0A518DEG3</accession>
<gene>
    <name evidence="3" type="ORF">Pla175_32640</name>
</gene>
<keyword evidence="2" id="KW-0732">Signal</keyword>
<keyword evidence="4" id="KW-1185">Reference proteome</keyword>
<dbReference type="EMBL" id="CP036291">
    <property type="protein sequence ID" value="QDU89868.1"/>
    <property type="molecule type" value="Genomic_DNA"/>
</dbReference>
<dbReference type="InterPro" id="IPR018247">
    <property type="entry name" value="EF_Hand_1_Ca_BS"/>
</dbReference>
<evidence type="ECO:0000256" key="2">
    <source>
        <dbReference type="SAM" id="SignalP"/>
    </source>
</evidence>
<evidence type="ECO:0000313" key="3">
    <source>
        <dbReference type="EMBL" id="QDU89868.1"/>
    </source>
</evidence>
<protein>
    <recommendedName>
        <fullName evidence="5">Autotransporter-associated beta strand repeat protein</fullName>
    </recommendedName>
</protein>
<feature type="signal peptide" evidence="2">
    <location>
        <begin position="1"/>
        <end position="23"/>
    </location>
</feature>
<evidence type="ECO:0000256" key="1">
    <source>
        <dbReference type="SAM" id="MobiDB-lite"/>
    </source>
</evidence>
<dbReference type="KEGG" id="pnd:Pla175_32640"/>
<feature type="compositionally biased region" description="Low complexity" evidence="1">
    <location>
        <begin position="1204"/>
        <end position="1219"/>
    </location>
</feature>
<dbReference type="AlphaFoldDB" id="A0A518DEG3"/>
<dbReference type="PROSITE" id="PS00018">
    <property type="entry name" value="EF_HAND_1"/>
    <property type="match status" value="1"/>
</dbReference>
<organism evidence="3 4">
    <name type="scientific">Pirellulimonas nuda</name>
    <dbReference type="NCBI Taxonomy" id="2528009"/>
    <lineage>
        <taxon>Bacteria</taxon>
        <taxon>Pseudomonadati</taxon>
        <taxon>Planctomycetota</taxon>
        <taxon>Planctomycetia</taxon>
        <taxon>Pirellulales</taxon>
        <taxon>Lacipirellulaceae</taxon>
        <taxon>Pirellulimonas</taxon>
    </lineage>
</organism>
<reference evidence="3 4" key="1">
    <citation type="submission" date="2019-02" db="EMBL/GenBank/DDBJ databases">
        <title>Deep-cultivation of Planctomycetes and their phenomic and genomic characterization uncovers novel biology.</title>
        <authorList>
            <person name="Wiegand S."/>
            <person name="Jogler M."/>
            <person name="Boedeker C."/>
            <person name="Pinto D."/>
            <person name="Vollmers J."/>
            <person name="Rivas-Marin E."/>
            <person name="Kohn T."/>
            <person name="Peeters S.H."/>
            <person name="Heuer A."/>
            <person name="Rast P."/>
            <person name="Oberbeckmann S."/>
            <person name="Bunk B."/>
            <person name="Jeske O."/>
            <person name="Meyerdierks A."/>
            <person name="Storesund J.E."/>
            <person name="Kallscheuer N."/>
            <person name="Luecker S."/>
            <person name="Lage O.M."/>
            <person name="Pohl T."/>
            <person name="Merkel B.J."/>
            <person name="Hornburger P."/>
            <person name="Mueller R.-W."/>
            <person name="Bruemmer F."/>
            <person name="Labrenz M."/>
            <person name="Spormann A.M."/>
            <person name="Op den Camp H."/>
            <person name="Overmann J."/>
            <person name="Amann R."/>
            <person name="Jetten M.S.M."/>
            <person name="Mascher T."/>
            <person name="Medema M.H."/>
            <person name="Devos D.P."/>
            <person name="Kaster A.-K."/>
            <person name="Ovreas L."/>
            <person name="Rohde M."/>
            <person name="Galperin M.Y."/>
            <person name="Jogler C."/>
        </authorList>
    </citation>
    <scope>NUCLEOTIDE SEQUENCE [LARGE SCALE GENOMIC DNA]</scope>
    <source>
        <strain evidence="3 4">Pla175</strain>
    </source>
</reference>
<evidence type="ECO:0008006" key="5">
    <source>
        <dbReference type="Google" id="ProtNLM"/>
    </source>
</evidence>
<feature type="region of interest" description="Disordered" evidence="1">
    <location>
        <begin position="1191"/>
        <end position="1225"/>
    </location>
</feature>
<name>A0A518DEG3_9BACT</name>
<proteinExistence type="predicted"/>
<sequence length="1225" mass="124248" precursor="true">MLVLNRTLALFTLLALPLAPAHAINIFWDDAGGSASKLWSDFGNWSPDGSPSGDDVFVGVNTGGANVAAAQGDTTIVDQTFTVASLTIGNAADVETNGNELLVNGLTTVSGVGSFLDVQPRPNATQEGLDAEGIIVNSGATVRMQGESGSTGGGVIELESGLFEINSGGAAGGHGTIELVNSATVGRAMENSGRLFVSGRPSQFVGFSMPGTLTINNGVSGTGTVDLDGVSNNGYVDVDDEGTGLVFPLGTTSLTLNIEAPLHDPFNGTMDIGAGDAVNITNDWSLNFGGVINMNRGTSTLRGGLLGVSGTGTRISITQGIGVFENHLSFLDFNAAGYTDGVLAVATTEEATVQFDNFASFFDARALSISPSNTATIIVNNTVTVGSGTPESGEDFNWDGNGLSETVVNAGGQLNINVENIDTGSSDEFNGTLTMNSGRVDVQVADGSWEMAGQLNMSNASGAPTLSGDTISISGDVQVAGSGISVISSVVNMSGTPTVNVDAGATLRFTGASLSTNSVAFTGAGAIELDSDTTTFGTLTVDMPSGSFDLDGFTIDGGDRLLLGGILTLNVGAIDSNTDNTFNDDEIEIGGSGRLNVNLPGTDSWVMDGLLDLNGLGGGFTSFHLDGADVELRGTVDVTGNSSLSARVDVTGQVNVAAGSSINLNGGDFANPNTIAGGTISGPGRLGASSTDALVGFGTIGAEVQIIGNGRLLARGGTLNLTGPITDVGRLGTADSTGVLNVTNVWNTNAAQQVLLSGGTLQGASIVNGGAAGIGGHGLVTAAVRNDTLIESSGGTLIVQNNSTDWDGLASTGVLRANNSTLELRDNAAFLFNGAVEANSGTVFANGFELEFDPASNITLSKGTYQSTNATDFGGTMTVAAGAASRLRIGGTAVFEAGSSSTLNANLELDNLRTQVNVGALFSGGGELVNISGAVLTLVDGADVGVQVTNQGDMEIHTGASAGRADVNDFEQASTGRLVVDLFGTGIGDYDRLVASGLADLDGVLDVNVLGVLVPSLGDTFTILSAVGGRSGTFAVEDFSGAALGAGLAWDVLYNPSNVQLVVVNAPMALAGDYNDDGTVDAADYTVWRDNLGLAIALPNETVTAGMVTSEDYDAWKANFGAVGPALGAVASAGVPEPGALALCVLGMLAMSLGAKRSAARRGQRASAAPRARRLWFDRCPVRCARRRRTSPRTGCTAGRRRGPSSPRRTGRSGPCRSGWRCPNR</sequence>
<dbReference type="Proteomes" id="UP000317429">
    <property type="component" value="Chromosome"/>
</dbReference>